<dbReference type="GeneID" id="120280911"/>
<dbReference type="InterPro" id="IPR009057">
    <property type="entry name" value="Homeodomain-like_sf"/>
</dbReference>
<comment type="subcellular location">
    <subcellularLocation>
        <location evidence="1">Nucleus</location>
    </subcellularLocation>
</comment>
<evidence type="ECO:0000259" key="8">
    <source>
        <dbReference type="PROSITE" id="PS51294"/>
    </source>
</evidence>
<keyword evidence="4" id="KW-0238">DNA-binding</keyword>
<keyword evidence="2" id="KW-0677">Repeat</keyword>
<evidence type="ECO:0000259" key="7">
    <source>
        <dbReference type="PROSITE" id="PS50090"/>
    </source>
</evidence>
<proteinExistence type="predicted"/>
<dbReference type="FunFam" id="1.10.10.60:FF:000011">
    <property type="entry name" value="Myb transcription factor"/>
    <property type="match status" value="1"/>
</dbReference>
<gene>
    <name evidence="10" type="primary">LOC120280911</name>
</gene>
<keyword evidence="6" id="KW-0539">Nucleus</keyword>
<evidence type="ECO:0000256" key="1">
    <source>
        <dbReference type="ARBA" id="ARBA00004123"/>
    </source>
</evidence>
<dbReference type="RefSeq" id="XP_039143817.1">
    <property type="nucleotide sequence ID" value="XM_039287883.1"/>
</dbReference>
<feature type="domain" description="HTH myb-type" evidence="8">
    <location>
        <begin position="65"/>
        <end position="115"/>
    </location>
</feature>
<evidence type="ECO:0000313" key="10">
    <source>
        <dbReference type="RefSeq" id="XP_039143817.1"/>
    </source>
</evidence>
<dbReference type="FunFam" id="1.10.10.60:FF:000107">
    <property type="entry name" value="MYB transcription factor"/>
    <property type="match status" value="1"/>
</dbReference>
<organism evidence="9 10">
    <name type="scientific">Dioscorea cayennensis subsp. rotundata</name>
    <name type="common">White Guinea yam</name>
    <name type="synonym">Dioscorea rotundata</name>
    <dbReference type="NCBI Taxonomy" id="55577"/>
    <lineage>
        <taxon>Eukaryota</taxon>
        <taxon>Viridiplantae</taxon>
        <taxon>Streptophyta</taxon>
        <taxon>Embryophyta</taxon>
        <taxon>Tracheophyta</taxon>
        <taxon>Spermatophyta</taxon>
        <taxon>Magnoliopsida</taxon>
        <taxon>Liliopsida</taxon>
        <taxon>Dioscoreales</taxon>
        <taxon>Dioscoreaceae</taxon>
        <taxon>Dioscorea</taxon>
    </lineage>
</organism>
<evidence type="ECO:0000313" key="9">
    <source>
        <dbReference type="Proteomes" id="UP001515500"/>
    </source>
</evidence>
<evidence type="ECO:0000256" key="3">
    <source>
        <dbReference type="ARBA" id="ARBA00023015"/>
    </source>
</evidence>
<dbReference type="CDD" id="cd00167">
    <property type="entry name" value="SANT"/>
    <property type="match status" value="2"/>
</dbReference>
<dbReference type="AlphaFoldDB" id="A0AB40CZE8"/>
<dbReference type="Pfam" id="PF00249">
    <property type="entry name" value="Myb_DNA-binding"/>
    <property type="match status" value="2"/>
</dbReference>
<protein>
    <submittedName>
        <fullName evidence="10">Transcription factor MYB62-like</fullName>
    </submittedName>
</protein>
<dbReference type="SUPFAM" id="SSF46689">
    <property type="entry name" value="Homeodomain-like"/>
    <property type="match status" value="1"/>
</dbReference>
<evidence type="ECO:0000256" key="5">
    <source>
        <dbReference type="ARBA" id="ARBA00023163"/>
    </source>
</evidence>
<dbReference type="SMART" id="SM00717">
    <property type="entry name" value="SANT"/>
    <property type="match status" value="2"/>
</dbReference>
<keyword evidence="9" id="KW-1185">Reference proteome</keyword>
<reference evidence="10" key="1">
    <citation type="submission" date="2025-08" db="UniProtKB">
        <authorList>
            <consortium name="RefSeq"/>
        </authorList>
    </citation>
    <scope>IDENTIFICATION</scope>
</reference>
<dbReference type="GO" id="GO:0003700">
    <property type="term" value="F:DNA-binding transcription factor activity"/>
    <property type="evidence" value="ECO:0007669"/>
    <property type="project" value="InterPro"/>
</dbReference>
<feature type="domain" description="Myb-like" evidence="7">
    <location>
        <begin position="8"/>
        <end position="60"/>
    </location>
</feature>
<keyword evidence="5" id="KW-0804">Transcription</keyword>
<evidence type="ECO:0000256" key="4">
    <source>
        <dbReference type="ARBA" id="ARBA00023125"/>
    </source>
</evidence>
<dbReference type="Proteomes" id="UP001515500">
    <property type="component" value="Chromosome 17"/>
</dbReference>
<sequence length="264" mass="30039">MSDNQGAMVDLRRGPWTLEEDSLLVHYIALHGEGRWNLLARSSGLKRTGKSCRLRWLNYLKPDVKRGNLSPEEQFLILELHSRWGNRWSRIAQHLPGRTDNEIKNYWRTRVQKQARQMKIDSNSSLFADAVRCFWMPRLLEKMQASSYSSSTSSTTTVTNNSNTSCSSYSMVNGCLPLSCGSSNNEKKNHEVVVVNQSGSELMFNNSLTSSGMMNEMPSSNSSLMDDDELGPLLMENSLMENDESWAMDEFWHARNVHEWGGGM</sequence>
<evidence type="ECO:0000256" key="2">
    <source>
        <dbReference type="ARBA" id="ARBA00022737"/>
    </source>
</evidence>
<accession>A0AB40CZE8</accession>
<dbReference type="InterPro" id="IPR001005">
    <property type="entry name" value="SANT/Myb"/>
</dbReference>
<dbReference type="GO" id="GO:0043565">
    <property type="term" value="F:sequence-specific DNA binding"/>
    <property type="evidence" value="ECO:0007669"/>
    <property type="project" value="InterPro"/>
</dbReference>
<keyword evidence="3" id="KW-0805">Transcription regulation</keyword>
<dbReference type="PANTHER" id="PTHR45675:SF30">
    <property type="entry name" value="TRANSCRIPTION FACTOR MYB62"/>
    <property type="match status" value="1"/>
</dbReference>
<dbReference type="PROSITE" id="PS50090">
    <property type="entry name" value="MYB_LIKE"/>
    <property type="match status" value="2"/>
</dbReference>
<dbReference type="InterPro" id="IPR017930">
    <property type="entry name" value="Myb_dom"/>
</dbReference>
<dbReference type="GO" id="GO:0005634">
    <property type="term" value="C:nucleus"/>
    <property type="evidence" value="ECO:0007669"/>
    <property type="project" value="UniProtKB-SubCell"/>
</dbReference>
<feature type="domain" description="Myb-like" evidence="7">
    <location>
        <begin position="61"/>
        <end position="111"/>
    </location>
</feature>
<name>A0AB40CZE8_DIOCR</name>
<dbReference type="InterPro" id="IPR044676">
    <property type="entry name" value="EOBI/EOBII-like_plant"/>
</dbReference>
<evidence type="ECO:0000256" key="6">
    <source>
        <dbReference type="ARBA" id="ARBA00023242"/>
    </source>
</evidence>
<feature type="domain" description="HTH myb-type" evidence="8">
    <location>
        <begin position="8"/>
        <end position="64"/>
    </location>
</feature>
<dbReference type="PROSITE" id="PS51294">
    <property type="entry name" value="HTH_MYB"/>
    <property type="match status" value="2"/>
</dbReference>
<dbReference type="PANTHER" id="PTHR45675">
    <property type="entry name" value="MYB TRANSCRIPTION FACTOR-RELATED-RELATED"/>
    <property type="match status" value="1"/>
</dbReference>
<dbReference type="Gene3D" id="1.10.10.60">
    <property type="entry name" value="Homeodomain-like"/>
    <property type="match status" value="2"/>
</dbReference>